<protein>
    <recommendedName>
        <fullName evidence="2">carbonic anhydrase</fullName>
        <ecNumber evidence="2">4.2.1.1</ecNumber>
    </recommendedName>
</protein>
<evidence type="ECO:0000256" key="5">
    <source>
        <dbReference type="ARBA" id="ARBA00024993"/>
    </source>
</evidence>
<dbReference type="AlphaFoldDB" id="A0AAE9Y540"/>
<keyword evidence="3 7" id="KW-0479">Metal-binding</keyword>
<dbReference type="PANTHER" id="PTHR43175:SF3">
    <property type="entry name" value="CARBON DISULFIDE HYDROLASE"/>
    <property type="match status" value="1"/>
</dbReference>
<accession>A0AAE9Y540</accession>
<comment type="catalytic activity">
    <reaction evidence="6">
        <text>hydrogencarbonate + H(+) = CO2 + H2O</text>
        <dbReference type="Rhea" id="RHEA:10748"/>
        <dbReference type="ChEBI" id="CHEBI:15377"/>
        <dbReference type="ChEBI" id="CHEBI:15378"/>
        <dbReference type="ChEBI" id="CHEBI:16526"/>
        <dbReference type="ChEBI" id="CHEBI:17544"/>
        <dbReference type="EC" id="4.2.1.1"/>
    </reaction>
</comment>
<feature type="binding site" evidence="7">
    <location>
        <position position="101"/>
    </location>
    <ligand>
        <name>Zn(2+)</name>
        <dbReference type="ChEBI" id="CHEBI:29105"/>
    </ligand>
</feature>
<name>A0AAE9Y540_9ACTN</name>
<dbReference type="GO" id="GO:0004089">
    <property type="term" value="F:carbonate dehydratase activity"/>
    <property type="evidence" value="ECO:0007669"/>
    <property type="project" value="UniProtKB-EC"/>
</dbReference>
<comment type="similarity">
    <text evidence="1">Belongs to the beta-class carbonic anhydrase family.</text>
</comment>
<evidence type="ECO:0000256" key="7">
    <source>
        <dbReference type="PIRSR" id="PIRSR601765-1"/>
    </source>
</evidence>
<evidence type="ECO:0000256" key="6">
    <source>
        <dbReference type="ARBA" id="ARBA00048348"/>
    </source>
</evidence>
<dbReference type="SUPFAM" id="SSF53056">
    <property type="entry name" value="beta-carbonic anhydrase, cab"/>
    <property type="match status" value="1"/>
</dbReference>
<evidence type="ECO:0000256" key="3">
    <source>
        <dbReference type="ARBA" id="ARBA00022723"/>
    </source>
</evidence>
<dbReference type="Pfam" id="PF00484">
    <property type="entry name" value="Pro_CA"/>
    <property type="match status" value="1"/>
</dbReference>
<dbReference type="CDD" id="cd03379">
    <property type="entry name" value="beta_CA_cladeD"/>
    <property type="match status" value="1"/>
</dbReference>
<dbReference type="PANTHER" id="PTHR43175">
    <property type="entry name" value="CARBONIC ANHYDRASE"/>
    <property type="match status" value="1"/>
</dbReference>
<dbReference type="InterPro" id="IPR036874">
    <property type="entry name" value="Carbonic_anhydrase_sf"/>
</dbReference>
<dbReference type="EMBL" id="CP116942">
    <property type="protein sequence ID" value="WCO65476.1"/>
    <property type="molecule type" value="Genomic_DNA"/>
</dbReference>
<dbReference type="KEGG" id="ima:PO878_13315"/>
<evidence type="ECO:0000256" key="1">
    <source>
        <dbReference type="ARBA" id="ARBA00006217"/>
    </source>
</evidence>
<organism evidence="8 9">
    <name type="scientific">Iamia majanohamensis</name>
    <dbReference type="NCBI Taxonomy" id="467976"/>
    <lineage>
        <taxon>Bacteria</taxon>
        <taxon>Bacillati</taxon>
        <taxon>Actinomycetota</taxon>
        <taxon>Acidimicrobiia</taxon>
        <taxon>Acidimicrobiales</taxon>
        <taxon>Iamiaceae</taxon>
        <taxon>Iamia</taxon>
    </lineage>
</organism>
<comment type="cofactor">
    <cofactor evidence="7">
        <name>Zn(2+)</name>
        <dbReference type="ChEBI" id="CHEBI:29105"/>
    </cofactor>
    <text evidence="7">Binds 1 zinc ion per subunit.</text>
</comment>
<gene>
    <name evidence="8" type="ORF">PO878_13315</name>
</gene>
<keyword evidence="4 7" id="KW-0862">Zinc</keyword>
<sequence length="178" mass="18094">MTDATAPHPDDPFADVWSANAAFAADFPLAGLSGVAAKGLALVTCMDTRIDPLSVLGAEPGDAKIIRTAGARVTDDVLRSLVLATNLLGAHRVLVVAHTDCGLVGSDDEVRAKVAGALGREPGEAEVAAYDPQAIAEPSSALVADVARIRAHPLVPEATVVAAAVYDVATGRLEPVAV</sequence>
<dbReference type="GO" id="GO:0008270">
    <property type="term" value="F:zinc ion binding"/>
    <property type="evidence" value="ECO:0007669"/>
    <property type="project" value="InterPro"/>
</dbReference>
<comment type="function">
    <text evidence="5">Catalyzes the reversible hydration of carbon dioxide to form bicarbonate.</text>
</comment>
<evidence type="ECO:0000313" key="8">
    <source>
        <dbReference type="EMBL" id="WCO65476.1"/>
    </source>
</evidence>
<dbReference type="EC" id="4.2.1.1" evidence="2"/>
<evidence type="ECO:0000256" key="2">
    <source>
        <dbReference type="ARBA" id="ARBA00012925"/>
    </source>
</evidence>
<feature type="binding site" evidence="7">
    <location>
        <position position="45"/>
    </location>
    <ligand>
        <name>Zn(2+)</name>
        <dbReference type="ChEBI" id="CHEBI:29105"/>
    </ligand>
</feature>
<evidence type="ECO:0000256" key="4">
    <source>
        <dbReference type="ARBA" id="ARBA00022833"/>
    </source>
</evidence>
<dbReference type="SMART" id="SM00947">
    <property type="entry name" value="Pro_CA"/>
    <property type="match status" value="1"/>
</dbReference>
<reference evidence="8" key="1">
    <citation type="submission" date="2023-01" db="EMBL/GenBank/DDBJ databases">
        <title>The diversity of Class Acidimicrobiia in South China Sea sediment environments and the proposal of Iamia marina sp. nov., a novel species of the genus Iamia.</title>
        <authorList>
            <person name="He Y."/>
            <person name="Tian X."/>
        </authorList>
    </citation>
    <scope>NUCLEOTIDE SEQUENCE</scope>
    <source>
        <strain evidence="8">DSM 19957</strain>
    </source>
</reference>
<proteinExistence type="inferred from homology"/>
<keyword evidence="9" id="KW-1185">Reference proteome</keyword>
<evidence type="ECO:0000313" key="9">
    <source>
        <dbReference type="Proteomes" id="UP001216390"/>
    </source>
</evidence>
<dbReference type="Proteomes" id="UP001216390">
    <property type="component" value="Chromosome"/>
</dbReference>
<feature type="binding site" evidence="7">
    <location>
        <position position="47"/>
    </location>
    <ligand>
        <name>Zn(2+)</name>
        <dbReference type="ChEBI" id="CHEBI:29105"/>
    </ligand>
</feature>
<dbReference type="InterPro" id="IPR001765">
    <property type="entry name" value="Carbonic_anhydrase"/>
</dbReference>
<feature type="binding site" evidence="7">
    <location>
        <position position="98"/>
    </location>
    <ligand>
        <name>Zn(2+)</name>
        <dbReference type="ChEBI" id="CHEBI:29105"/>
    </ligand>
</feature>
<dbReference type="Gene3D" id="3.40.1050.10">
    <property type="entry name" value="Carbonic anhydrase"/>
    <property type="match status" value="1"/>
</dbReference>